<dbReference type="EMBL" id="QFXC01000011">
    <property type="protein sequence ID" value="RDH83140.1"/>
    <property type="molecule type" value="Genomic_DNA"/>
</dbReference>
<organism evidence="2 3">
    <name type="scientific">endosymbiont of Galathealinum brachiosum</name>
    <dbReference type="NCBI Taxonomy" id="2200906"/>
    <lineage>
        <taxon>Bacteria</taxon>
        <taxon>Pseudomonadati</taxon>
        <taxon>Pseudomonadota</taxon>
        <taxon>Gammaproteobacteria</taxon>
        <taxon>sulfur-oxidizing symbionts</taxon>
    </lineage>
</organism>
<protein>
    <submittedName>
        <fullName evidence="2">Uncharacterized protein</fullName>
    </submittedName>
</protein>
<evidence type="ECO:0000313" key="3">
    <source>
        <dbReference type="Proteomes" id="UP000254266"/>
    </source>
</evidence>
<name>A0A370DF12_9GAMM</name>
<evidence type="ECO:0000256" key="1">
    <source>
        <dbReference type="SAM" id="MobiDB-lite"/>
    </source>
</evidence>
<dbReference type="SUPFAM" id="SSF103647">
    <property type="entry name" value="TSP type-3 repeat"/>
    <property type="match status" value="1"/>
</dbReference>
<keyword evidence="3" id="KW-1185">Reference proteome</keyword>
<accession>A0A370DF12</accession>
<reference evidence="2 3" key="1">
    <citation type="journal article" date="2018" name="ISME J.">
        <title>Endosymbiont genomes yield clues of tubeworm success.</title>
        <authorList>
            <person name="Li Y."/>
            <person name="Liles M.R."/>
            <person name="Halanych K.M."/>
        </authorList>
    </citation>
    <scope>NUCLEOTIDE SEQUENCE [LARGE SCALE GENOMIC DNA]</scope>
    <source>
        <strain evidence="2">A1464</strain>
    </source>
</reference>
<gene>
    <name evidence="2" type="ORF">DIZ80_09345</name>
</gene>
<dbReference type="Proteomes" id="UP000254266">
    <property type="component" value="Unassembled WGS sequence"/>
</dbReference>
<dbReference type="InterPro" id="IPR028974">
    <property type="entry name" value="TSP_type-3_rpt"/>
</dbReference>
<sequence length="42" mass="4389">MAVNGCPKQSDADGTPDYRDHCPNTLKGIKVDNTGCPAISTP</sequence>
<proteinExistence type="predicted"/>
<comment type="caution">
    <text evidence="2">The sequence shown here is derived from an EMBL/GenBank/DDBJ whole genome shotgun (WGS) entry which is preliminary data.</text>
</comment>
<dbReference type="GO" id="GO:0005509">
    <property type="term" value="F:calcium ion binding"/>
    <property type="evidence" value="ECO:0007669"/>
    <property type="project" value="InterPro"/>
</dbReference>
<evidence type="ECO:0000313" key="2">
    <source>
        <dbReference type="EMBL" id="RDH83140.1"/>
    </source>
</evidence>
<feature type="region of interest" description="Disordered" evidence="1">
    <location>
        <begin position="1"/>
        <end position="21"/>
    </location>
</feature>
<dbReference type="AlphaFoldDB" id="A0A370DF12"/>